<keyword evidence="3" id="KW-1185">Reference proteome</keyword>
<protein>
    <submittedName>
        <fullName evidence="2">Uncharacterized protein</fullName>
    </submittedName>
</protein>
<proteinExistence type="predicted"/>
<dbReference type="InterPro" id="IPR009563">
    <property type="entry name" value="SSSCA1"/>
</dbReference>
<evidence type="ECO:0000313" key="2">
    <source>
        <dbReference type="EMBL" id="KAG0568156.1"/>
    </source>
</evidence>
<gene>
    <name evidence="2" type="ORF">KC19_7G190900</name>
</gene>
<feature type="compositionally biased region" description="Basic and acidic residues" evidence="1">
    <location>
        <begin position="98"/>
        <end position="111"/>
    </location>
</feature>
<organism evidence="2 3">
    <name type="scientific">Ceratodon purpureus</name>
    <name type="common">Fire moss</name>
    <name type="synonym">Dicranum purpureum</name>
    <dbReference type="NCBI Taxonomy" id="3225"/>
    <lineage>
        <taxon>Eukaryota</taxon>
        <taxon>Viridiplantae</taxon>
        <taxon>Streptophyta</taxon>
        <taxon>Embryophyta</taxon>
        <taxon>Bryophyta</taxon>
        <taxon>Bryophytina</taxon>
        <taxon>Bryopsida</taxon>
        <taxon>Dicranidae</taxon>
        <taxon>Pseudoditrichales</taxon>
        <taxon>Ditrichaceae</taxon>
        <taxon>Ceratodon</taxon>
    </lineage>
</organism>
<dbReference type="Proteomes" id="UP000822688">
    <property type="component" value="Chromosome 7"/>
</dbReference>
<evidence type="ECO:0000313" key="3">
    <source>
        <dbReference type="Proteomes" id="UP000822688"/>
    </source>
</evidence>
<dbReference type="PANTHER" id="PTHR16537:SF1">
    <property type="entry name" value="PROTEIN ZNRD2"/>
    <property type="match status" value="1"/>
</dbReference>
<dbReference type="PANTHER" id="PTHR16537">
    <property type="entry name" value="SJOEGREN SYNDROME/SCLERODERMA AUTOANTIGEN 1"/>
    <property type="match status" value="1"/>
</dbReference>
<sequence length="217" mass="23607">MDDRVPASADPPPDHSSLIASKLLQGWTLLADSCPVCLTPLVRNRQKQLFCVSCSQWLLTEDQLALKLQAQHVHDSSPPPSHLPKPPAPPPSHMRVASLRDDGPSSDERSPKRQASTELLSGTSFNILEDTNMTASPPGSSDQYISTLPKVLSNVNPPVVLSNLVSTLYQKVEEIRQSIAACQEIRDLTQLLSALGECMQAIQRAENLLQPGHPGKL</sequence>
<dbReference type="EMBL" id="CM026428">
    <property type="protein sequence ID" value="KAG0568156.1"/>
    <property type="molecule type" value="Genomic_DNA"/>
</dbReference>
<feature type="region of interest" description="Disordered" evidence="1">
    <location>
        <begin position="70"/>
        <end position="121"/>
    </location>
</feature>
<dbReference type="Pfam" id="PF06677">
    <property type="entry name" value="Auto_anti-p27"/>
    <property type="match status" value="1"/>
</dbReference>
<reference evidence="2" key="1">
    <citation type="submission" date="2020-06" db="EMBL/GenBank/DDBJ databases">
        <title>WGS assembly of Ceratodon purpureus strain R40.</title>
        <authorList>
            <person name="Carey S.B."/>
            <person name="Jenkins J."/>
            <person name="Shu S."/>
            <person name="Lovell J.T."/>
            <person name="Sreedasyam A."/>
            <person name="Maumus F."/>
            <person name="Tiley G.P."/>
            <person name="Fernandez-Pozo N."/>
            <person name="Barry K."/>
            <person name="Chen C."/>
            <person name="Wang M."/>
            <person name="Lipzen A."/>
            <person name="Daum C."/>
            <person name="Saski C.A."/>
            <person name="Payton A.C."/>
            <person name="Mcbreen J.C."/>
            <person name="Conrad R.E."/>
            <person name="Kollar L.M."/>
            <person name="Olsson S."/>
            <person name="Huttunen S."/>
            <person name="Landis J.B."/>
            <person name="Wickett N.J."/>
            <person name="Johnson M.G."/>
            <person name="Rensing S.A."/>
            <person name="Grimwood J."/>
            <person name="Schmutz J."/>
            <person name="Mcdaniel S.F."/>
        </authorList>
    </citation>
    <scope>NUCLEOTIDE SEQUENCE</scope>
    <source>
        <strain evidence="2">R40</strain>
    </source>
</reference>
<accession>A0A8T0H892</accession>
<feature type="compositionally biased region" description="Pro residues" evidence="1">
    <location>
        <begin position="77"/>
        <end position="92"/>
    </location>
</feature>
<comment type="caution">
    <text evidence="2">The sequence shown here is derived from an EMBL/GenBank/DDBJ whole genome shotgun (WGS) entry which is preliminary data.</text>
</comment>
<dbReference type="InterPro" id="IPR051888">
    <property type="entry name" value="UPF0148_domain"/>
</dbReference>
<dbReference type="OrthoDB" id="28939at2759"/>
<dbReference type="AlphaFoldDB" id="A0A8T0H892"/>
<name>A0A8T0H892_CERPU</name>
<evidence type="ECO:0000256" key="1">
    <source>
        <dbReference type="SAM" id="MobiDB-lite"/>
    </source>
</evidence>